<proteinExistence type="predicted"/>
<gene>
    <name evidence="2" type="ORF">HRG_05406</name>
</gene>
<feature type="region of interest" description="Disordered" evidence="1">
    <location>
        <begin position="14"/>
        <end position="53"/>
    </location>
</feature>
<feature type="compositionally biased region" description="Polar residues" evidence="1">
    <location>
        <begin position="608"/>
        <end position="620"/>
    </location>
</feature>
<dbReference type="EMBL" id="JAIZPD010000005">
    <property type="protein sequence ID" value="KAH0962896.1"/>
    <property type="molecule type" value="Genomic_DNA"/>
</dbReference>
<dbReference type="AlphaFoldDB" id="A0A9P8SHJ6"/>
<feature type="region of interest" description="Disordered" evidence="1">
    <location>
        <begin position="514"/>
        <end position="570"/>
    </location>
</feature>
<evidence type="ECO:0000313" key="2">
    <source>
        <dbReference type="EMBL" id="KAH0962896.1"/>
    </source>
</evidence>
<dbReference type="GeneID" id="68354535"/>
<feature type="compositionally biased region" description="Basic and acidic residues" evidence="1">
    <location>
        <begin position="326"/>
        <end position="344"/>
    </location>
</feature>
<dbReference type="Proteomes" id="UP000824596">
    <property type="component" value="Unassembled WGS sequence"/>
</dbReference>
<comment type="caution">
    <text evidence="2">The sequence shown here is derived from an EMBL/GenBank/DDBJ whole genome shotgun (WGS) entry which is preliminary data.</text>
</comment>
<reference evidence="2" key="1">
    <citation type="submission" date="2021-09" db="EMBL/GenBank/DDBJ databases">
        <title>A high-quality genome of the endoparasitic fungus Hirsutella rhossiliensis with a comparison of Hirsutella genomes reveals transposable elements contributing to genome size variation.</title>
        <authorList>
            <person name="Lin R."/>
            <person name="Jiao Y."/>
            <person name="Sun X."/>
            <person name="Ling J."/>
            <person name="Xie B."/>
            <person name="Cheng X."/>
        </authorList>
    </citation>
    <scope>NUCLEOTIDE SEQUENCE</scope>
    <source>
        <strain evidence="2">HR02</strain>
    </source>
</reference>
<dbReference type="PANTHER" id="PTHR35391:SF7">
    <property type="entry name" value="C2H2-TYPE DOMAIN-CONTAINING PROTEIN"/>
    <property type="match status" value="1"/>
</dbReference>
<feature type="compositionally biased region" description="Basic and acidic residues" evidence="1">
    <location>
        <begin position="29"/>
        <end position="40"/>
    </location>
</feature>
<organism evidence="2 3">
    <name type="scientific">Hirsutella rhossiliensis</name>
    <dbReference type="NCBI Taxonomy" id="111463"/>
    <lineage>
        <taxon>Eukaryota</taxon>
        <taxon>Fungi</taxon>
        <taxon>Dikarya</taxon>
        <taxon>Ascomycota</taxon>
        <taxon>Pezizomycotina</taxon>
        <taxon>Sordariomycetes</taxon>
        <taxon>Hypocreomycetidae</taxon>
        <taxon>Hypocreales</taxon>
        <taxon>Ophiocordycipitaceae</taxon>
        <taxon>Hirsutella</taxon>
    </lineage>
</organism>
<dbReference type="OrthoDB" id="20872at2759"/>
<feature type="region of interest" description="Disordered" evidence="1">
    <location>
        <begin position="655"/>
        <end position="700"/>
    </location>
</feature>
<evidence type="ECO:0000313" key="3">
    <source>
        <dbReference type="Proteomes" id="UP000824596"/>
    </source>
</evidence>
<name>A0A9P8SHJ6_9HYPO</name>
<dbReference type="RefSeq" id="XP_044720409.1">
    <property type="nucleotide sequence ID" value="XM_044863877.1"/>
</dbReference>
<accession>A0A9P8SHJ6</accession>
<keyword evidence="3" id="KW-1185">Reference proteome</keyword>
<evidence type="ECO:0000256" key="1">
    <source>
        <dbReference type="SAM" id="MobiDB-lite"/>
    </source>
</evidence>
<dbReference type="PANTHER" id="PTHR35391">
    <property type="entry name" value="C2H2-TYPE DOMAIN-CONTAINING PROTEIN-RELATED"/>
    <property type="match status" value="1"/>
</dbReference>
<feature type="compositionally biased region" description="Basic and acidic residues" evidence="1">
    <location>
        <begin position="655"/>
        <end position="675"/>
    </location>
</feature>
<protein>
    <submittedName>
        <fullName evidence="2">Protein phosphatase-1</fullName>
    </submittedName>
</protein>
<feature type="region of interest" description="Disordered" evidence="1">
    <location>
        <begin position="309"/>
        <end position="368"/>
    </location>
</feature>
<sequence>MVLRRRRIMYRRSRYGEKPIRTNKTVSRPKVELPVSRRQDAVTPGLADEASAQNLAPPPSIVHYAAPSATTLAADNYHKVAAPSIVSATETVALGNHGELVFPRAPTGRAHRQYKLLRRRREKAHVAWLRSFPGLAPYARHLKRRFLDRWVEGGKLFAELNYMISEELHCKISETNAKLQTGLVSDWNDCLMAAGEIICPFCLYALPSLSVSDDKKWRAHVTNDLDAYVCLFDECDREDEYLSHMREAHPSSFTEPQLCVLAERKVQPLGPMFESYPLCGTVDATRNLEDHIVGHLRFLALKSLPSFEVQGSEGSEGERGSSASRPESRTTINKDPERHIRPTFDDPDSIPTSHPHHPGSPSPYTPWGGYREYIAQRVDGAAAQDRSHGVSHAVDFMPPNNLVSEQGEQFLWHQDPSSDFVDESLFDEIQPEDRIRFEWGFLTEAGDGQLQDPENNAITRSLLKSRRKNVRTSLSVFKYRRQKVPAVCQVKTNPDMGETANKAHWLAAQGLTRQQTQDLENDRGEAATVDTQQQSEGGETPGQHIQRLRARSGTPPKQGQDSLIDASPGFRPWTLSLRRRLFPRPIPDQAPPGDERPTVGIEVVDPPRSNTHARPSLTSSRDGDRGLEASQEEATRQPRLKRTTRWWRKLLEQWRQGHGDDPGPDDKGALRRRLEANAGVANPSAVPMAPVPERSFSASSDADAWRLRRRFG</sequence>
<feature type="region of interest" description="Disordered" evidence="1">
    <location>
        <begin position="584"/>
        <end position="640"/>
    </location>
</feature>